<protein>
    <submittedName>
        <fullName evidence="1">Uncharacterized protein</fullName>
    </submittedName>
</protein>
<reference evidence="1 2" key="1">
    <citation type="submission" date="2024-02" db="EMBL/GenBank/DDBJ databases">
        <title>A chromosome-level genome assembly of Drosophila madeirensis, a fruit fly species endemic to Madeira island.</title>
        <authorList>
            <person name="Tomihara K."/>
            <person name="Llopart A."/>
            <person name="Yamamoto D."/>
        </authorList>
    </citation>
    <scope>NUCLEOTIDE SEQUENCE [LARGE SCALE GENOMIC DNA]</scope>
    <source>
        <strain evidence="1 2">RF1</strain>
    </source>
</reference>
<sequence length="143" mass="16637">MNAKAEDRLIELLNQELVERFTDDRLLIRNEVRQNIQQAQKNYKDNFDKKRRVEHGYRVGDLVAVKRTQFVAVRKLASSYLGPYEIVKVKRNGRYDVKKAALDVEGTNVTTTSWNNLKLLKFVDENEELLSSGTDDDCQEGRM</sequence>
<dbReference type="EMBL" id="AP029263">
    <property type="protein sequence ID" value="BFF88777.1"/>
    <property type="molecule type" value="Genomic_DNA"/>
</dbReference>
<name>A0AAU9F771_DROMD</name>
<organism evidence="1 2">
    <name type="scientific">Drosophila madeirensis</name>
    <name type="common">Fruit fly</name>
    <dbReference type="NCBI Taxonomy" id="30013"/>
    <lineage>
        <taxon>Eukaryota</taxon>
        <taxon>Metazoa</taxon>
        <taxon>Ecdysozoa</taxon>
        <taxon>Arthropoda</taxon>
        <taxon>Hexapoda</taxon>
        <taxon>Insecta</taxon>
        <taxon>Pterygota</taxon>
        <taxon>Neoptera</taxon>
        <taxon>Endopterygota</taxon>
        <taxon>Diptera</taxon>
        <taxon>Brachycera</taxon>
        <taxon>Muscomorpha</taxon>
        <taxon>Ephydroidea</taxon>
        <taxon>Drosophilidae</taxon>
        <taxon>Drosophila</taxon>
        <taxon>Sophophora</taxon>
    </lineage>
</organism>
<accession>A0AAU9F771</accession>
<gene>
    <name evidence="1" type="ORF">DMAD_07698</name>
</gene>
<proteinExistence type="predicted"/>
<dbReference type="AlphaFoldDB" id="A0AAU9F771"/>
<keyword evidence="2" id="KW-1185">Reference proteome</keyword>
<dbReference type="Proteomes" id="UP001500889">
    <property type="component" value="Chromosome O"/>
</dbReference>
<evidence type="ECO:0000313" key="2">
    <source>
        <dbReference type="Proteomes" id="UP001500889"/>
    </source>
</evidence>
<evidence type="ECO:0000313" key="1">
    <source>
        <dbReference type="EMBL" id="BFF88777.1"/>
    </source>
</evidence>